<evidence type="ECO:0000256" key="1">
    <source>
        <dbReference type="ARBA" id="ARBA00022617"/>
    </source>
</evidence>
<dbReference type="GO" id="GO:0009055">
    <property type="term" value="F:electron transfer activity"/>
    <property type="evidence" value="ECO:0007669"/>
    <property type="project" value="InterPro"/>
</dbReference>
<evidence type="ECO:0000256" key="4">
    <source>
        <dbReference type="PROSITE-ProRule" id="PRU00433"/>
    </source>
</evidence>
<evidence type="ECO:0000256" key="3">
    <source>
        <dbReference type="ARBA" id="ARBA00023004"/>
    </source>
</evidence>
<comment type="caution">
    <text evidence="7">The sequence shown here is derived from an EMBL/GenBank/DDBJ whole genome shotgun (WGS) entry which is preliminary data.</text>
</comment>
<dbReference type="PANTHER" id="PTHR30600">
    <property type="entry name" value="CYTOCHROME C PEROXIDASE-RELATED"/>
    <property type="match status" value="1"/>
</dbReference>
<dbReference type="Pfam" id="PF06537">
    <property type="entry name" value="DHOR"/>
    <property type="match status" value="1"/>
</dbReference>
<dbReference type="Proteomes" id="UP000620266">
    <property type="component" value="Unassembled WGS sequence"/>
</dbReference>
<gene>
    <name evidence="7" type="ORF">GCM10007205_06770</name>
</gene>
<name>A0A8J2UJK4_9BURK</name>
<dbReference type="GO" id="GO:0004130">
    <property type="term" value="F:cytochrome-c peroxidase activity"/>
    <property type="evidence" value="ECO:0007669"/>
    <property type="project" value="TreeGrafter"/>
</dbReference>
<keyword evidence="2 4" id="KW-0479">Metal-binding</keyword>
<sequence>MKWRRPIASLLAAIAMLGLSGADSTDTRLLSAGSSTVFDSTRNAYSLPSPAMDEDNANAFARGRTMFRQSWVIAPANDRAAGLGPLFNRISCIACHARNGKGQAPEGPNGTMQAMLLRLSVPGINAHGGPKPHPAYGDQFNERGIPGVPGEGIGYLLYEEHVETFADGTQLMLRKPSVHFKELAYGALGDDIMVSPRIGPAVYGLGLLEAISDETLLALQAQSKPDGIRGRVNIVWDTIDRKESIGRFGMKANVATLTEQVANAFNGDLGITTPATPHENCTAVQTACQKAPSGHASEFEPTELSQGDLFATVFYHRTLAVPARRDVDDRQVLRGEQLFAQARCTSCHIPELRTRKDAVLPSLSNQLIRPYTDLLLHDMGEELADGRPDYRASGREWRTPPLWGIGLAQKVNPDAGFLHDGRARTLLEAVMWHGGEAAVSREAVRAMSVEDRAALVRFLESL</sequence>
<proteinExistence type="predicted"/>
<evidence type="ECO:0000313" key="8">
    <source>
        <dbReference type="Proteomes" id="UP000620266"/>
    </source>
</evidence>
<dbReference type="InterPro" id="IPR036909">
    <property type="entry name" value="Cyt_c-like_dom_sf"/>
</dbReference>
<dbReference type="EMBL" id="BMCG01000001">
    <property type="protein sequence ID" value="GGC00126.1"/>
    <property type="molecule type" value="Genomic_DNA"/>
</dbReference>
<evidence type="ECO:0000256" key="2">
    <source>
        <dbReference type="ARBA" id="ARBA00022723"/>
    </source>
</evidence>
<feature type="signal peptide" evidence="5">
    <location>
        <begin position="1"/>
        <end position="21"/>
    </location>
</feature>
<dbReference type="GO" id="GO:0020037">
    <property type="term" value="F:heme binding"/>
    <property type="evidence" value="ECO:0007669"/>
    <property type="project" value="InterPro"/>
</dbReference>
<keyword evidence="8" id="KW-1185">Reference proteome</keyword>
<evidence type="ECO:0000256" key="5">
    <source>
        <dbReference type="SAM" id="SignalP"/>
    </source>
</evidence>
<feature type="domain" description="Cytochrome c" evidence="6">
    <location>
        <begin position="330"/>
        <end position="462"/>
    </location>
</feature>
<organism evidence="7 8">
    <name type="scientific">Oxalicibacterium flavum</name>
    <dbReference type="NCBI Taxonomy" id="179467"/>
    <lineage>
        <taxon>Bacteria</taxon>
        <taxon>Pseudomonadati</taxon>
        <taxon>Pseudomonadota</taxon>
        <taxon>Betaproteobacteria</taxon>
        <taxon>Burkholderiales</taxon>
        <taxon>Oxalobacteraceae</taxon>
        <taxon>Oxalicibacterium</taxon>
    </lineage>
</organism>
<reference evidence="7" key="1">
    <citation type="journal article" date="2014" name="Int. J. Syst. Evol. Microbiol.">
        <title>Complete genome sequence of Corynebacterium casei LMG S-19264T (=DSM 44701T), isolated from a smear-ripened cheese.</title>
        <authorList>
            <consortium name="US DOE Joint Genome Institute (JGI-PGF)"/>
            <person name="Walter F."/>
            <person name="Albersmeier A."/>
            <person name="Kalinowski J."/>
            <person name="Ruckert C."/>
        </authorList>
    </citation>
    <scope>NUCLEOTIDE SEQUENCE</scope>
    <source>
        <strain evidence="7">CCM 7086</strain>
    </source>
</reference>
<accession>A0A8J2UJK4</accession>
<feature type="chain" id="PRO_5035257736" description="Cytochrome c domain-containing protein" evidence="5">
    <location>
        <begin position="22"/>
        <end position="462"/>
    </location>
</feature>
<dbReference type="PIRSF" id="PIRSF028099">
    <property type="entry name" value="DUF1111"/>
    <property type="match status" value="1"/>
</dbReference>
<dbReference type="InterPro" id="IPR051395">
    <property type="entry name" value="Cytochrome_c_Peroxidase/MauG"/>
</dbReference>
<evidence type="ECO:0000313" key="7">
    <source>
        <dbReference type="EMBL" id="GGC00126.1"/>
    </source>
</evidence>
<evidence type="ECO:0000259" key="6">
    <source>
        <dbReference type="PROSITE" id="PS51007"/>
    </source>
</evidence>
<dbReference type="SUPFAM" id="SSF46626">
    <property type="entry name" value="Cytochrome c"/>
    <property type="match status" value="2"/>
</dbReference>
<dbReference type="InterPro" id="IPR009056">
    <property type="entry name" value="Cyt_c-like_dom"/>
</dbReference>
<keyword evidence="5" id="KW-0732">Signal</keyword>
<dbReference type="PROSITE" id="PS51007">
    <property type="entry name" value="CYTC"/>
    <property type="match status" value="1"/>
</dbReference>
<dbReference type="PANTHER" id="PTHR30600:SF4">
    <property type="entry name" value="CYTOCHROME C DOMAIN-CONTAINING PROTEIN"/>
    <property type="match status" value="1"/>
</dbReference>
<dbReference type="InterPro" id="IPR010538">
    <property type="entry name" value="DHOR"/>
</dbReference>
<dbReference type="RefSeq" id="WP_229728537.1">
    <property type="nucleotide sequence ID" value="NZ_BMCG01000001.1"/>
</dbReference>
<dbReference type="GO" id="GO:0046872">
    <property type="term" value="F:metal ion binding"/>
    <property type="evidence" value="ECO:0007669"/>
    <property type="project" value="UniProtKB-KW"/>
</dbReference>
<keyword evidence="1 4" id="KW-0349">Heme</keyword>
<keyword evidence="3 4" id="KW-0408">Iron</keyword>
<dbReference type="AlphaFoldDB" id="A0A8J2UJK4"/>
<dbReference type="Gene3D" id="1.10.760.10">
    <property type="entry name" value="Cytochrome c-like domain"/>
    <property type="match status" value="1"/>
</dbReference>
<reference evidence="7" key="2">
    <citation type="submission" date="2020-09" db="EMBL/GenBank/DDBJ databases">
        <authorList>
            <person name="Sun Q."/>
            <person name="Sedlacek I."/>
        </authorList>
    </citation>
    <scope>NUCLEOTIDE SEQUENCE</scope>
    <source>
        <strain evidence="7">CCM 7086</strain>
    </source>
</reference>
<protein>
    <recommendedName>
        <fullName evidence="6">Cytochrome c domain-containing protein</fullName>
    </recommendedName>
</protein>